<accession>A0AB39NZP2</accession>
<reference evidence="2" key="1">
    <citation type="submission" date="2024-07" db="EMBL/GenBank/DDBJ databases">
        <authorList>
            <person name="Yu S.T."/>
        </authorList>
    </citation>
    <scope>NUCLEOTIDE SEQUENCE</scope>
    <source>
        <strain evidence="2">R21</strain>
    </source>
</reference>
<proteinExistence type="predicted"/>
<name>A0AB39NZP2_9ACTN</name>
<dbReference type="EMBL" id="CP163435">
    <property type="protein sequence ID" value="XDQ23366.1"/>
    <property type="molecule type" value="Genomic_DNA"/>
</dbReference>
<evidence type="ECO:0000256" key="1">
    <source>
        <dbReference type="SAM" id="MobiDB-lite"/>
    </source>
</evidence>
<feature type="region of interest" description="Disordered" evidence="1">
    <location>
        <begin position="1"/>
        <end position="27"/>
    </location>
</feature>
<dbReference type="AlphaFoldDB" id="A0AB39NZP2"/>
<evidence type="ECO:0000313" key="2">
    <source>
        <dbReference type="EMBL" id="XDQ23366.1"/>
    </source>
</evidence>
<gene>
    <name evidence="2" type="ORF">AB5J56_00890</name>
</gene>
<protein>
    <submittedName>
        <fullName evidence="2">Immunity 49 family protein</fullName>
    </submittedName>
</protein>
<sequence>MPSCRSEGSLPLPVGWPVRSGSGDDPTVAARAHQELTAGSPGYIPLEALTPDQQLLRVLLEDDQAAFEQALAHRLVQHRQSASPDAAPRSLLPHKTIALAALAVQVHGWDVRVRSGYLPQALLVL</sequence>
<dbReference type="RefSeq" id="WP_369229023.1">
    <property type="nucleotide sequence ID" value="NZ_CP163435.1"/>
</dbReference>
<organism evidence="2">
    <name type="scientific">Streptomyces sp. R21</name>
    <dbReference type="NCBI Taxonomy" id="3238627"/>
    <lineage>
        <taxon>Bacteria</taxon>
        <taxon>Bacillati</taxon>
        <taxon>Actinomycetota</taxon>
        <taxon>Actinomycetes</taxon>
        <taxon>Kitasatosporales</taxon>
        <taxon>Streptomycetaceae</taxon>
        <taxon>Streptomyces</taxon>
    </lineage>
</organism>
<dbReference type="Pfam" id="PF15575">
    <property type="entry name" value="Imm49"/>
    <property type="match status" value="1"/>
</dbReference>
<dbReference type="InterPro" id="IPR029074">
    <property type="entry name" value="Imm49"/>
</dbReference>